<dbReference type="Proteomes" id="UP000319783">
    <property type="component" value="Unassembled WGS sequence"/>
</dbReference>
<dbReference type="EMBL" id="SULG01000020">
    <property type="protein sequence ID" value="TLD42433.1"/>
    <property type="molecule type" value="Genomic_DNA"/>
</dbReference>
<keyword evidence="1" id="KW-0812">Transmembrane</keyword>
<protein>
    <submittedName>
        <fullName evidence="2">Uncharacterized protein</fullName>
    </submittedName>
</protein>
<feature type="transmembrane region" description="Helical" evidence="1">
    <location>
        <begin position="42"/>
        <end position="61"/>
    </location>
</feature>
<reference evidence="2 3" key="1">
    <citation type="submission" date="2019-04" db="EMBL/GenBank/DDBJ databases">
        <title>Genome of a novel bacterium Candidatus Jettenia ecosi reconstructed from metagenome of an anammox bioreactor.</title>
        <authorList>
            <person name="Mardanov A.V."/>
            <person name="Beletsky A.V."/>
            <person name="Ravin N.V."/>
            <person name="Botchkova E.A."/>
            <person name="Litti Y.V."/>
            <person name="Nozhevnikova A.N."/>
        </authorList>
    </citation>
    <scope>NUCLEOTIDE SEQUENCE [LARGE SCALE GENOMIC DNA]</scope>
    <source>
        <strain evidence="2">J2</strain>
    </source>
</reference>
<name>A0A533QCH5_9BACT</name>
<dbReference type="AlphaFoldDB" id="A0A533QCH5"/>
<evidence type="ECO:0000256" key="1">
    <source>
        <dbReference type="SAM" id="Phobius"/>
    </source>
</evidence>
<gene>
    <name evidence="2" type="ORF">JETT_1268</name>
</gene>
<evidence type="ECO:0000313" key="2">
    <source>
        <dbReference type="EMBL" id="TLD42433.1"/>
    </source>
</evidence>
<keyword evidence="1" id="KW-1133">Transmembrane helix</keyword>
<keyword evidence="1" id="KW-0472">Membrane</keyword>
<feature type="transmembrane region" description="Helical" evidence="1">
    <location>
        <begin position="19"/>
        <end position="35"/>
    </location>
</feature>
<evidence type="ECO:0000313" key="3">
    <source>
        <dbReference type="Proteomes" id="UP000319783"/>
    </source>
</evidence>
<proteinExistence type="predicted"/>
<comment type="caution">
    <text evidence="2">The sequence shown here is derived from an EMBL/GenBank/DDBJ whole genome shotgun (WGS) entry which is preliminary data.</text>
</comment>
<sequence>MNILEEIASGKTLAMTDRVILLQLMICSVSSFGYYRTRGFGLCLETGLYFVLSKYYIYTIYAL</sequence>
<organism evidence="2 3">
    <name type="scientific">Candidatus Jettenia ecosi</name>
    <dbReference type="NCBI Taxonomy" id="2494326"/>
    <lineage>
        <taxon>Bacteria</taxon>
        <taxon>Pseudomonadati</taxon>
        <taxon>Planctomycetota</taxon>
        <taxon>Candidatus Brocadiia</taxon>
        <taxon>Candidatus Brocadiales</taxon>
        <taxon>Candidatus Brocadiaceae</taxon>
        <taxon>Candidatus Jettenia</taxon>
    </lineage>
</organism>
<accession>A0A533QCH5</accession>